<dbReference type="SUPFAM" id="SSF53822">
    <property type="entry name" value="Periplasmic binding protein-like I"/>
    <property type="match status" value="1"/>
</dbReference>
<dbReference type="GO" id="GO:0000976">
    <property type="term" value="F:transcription cis-regulatory region binding"/>
    <property type="evidence" value="ECO:0007669"/>
    <property type="project" value="TreeGrafter"/>
</dbReference>
<keyword evidence="4" id="KW-0804">Transcription</keyword>
<protein>
    <submittedName>
        <fullName evidence="6">DNA-binding transcriptional regulator, LacI/PurR family</fullName>
    </submittedName>
</protein>
<dbReference type="CDD" id="cd01392">
    <property type="entry name" value="HTH_LacI"/>
    <property type="match status" value="1"/>
</dbReference>
<keyword evidence="1" id="KW-0678">Repressor</keyword>
<gene>
    <name evidence="6" type="ORF">SAMN04488561_0351</name>
</gene>
<dbReference type="Gene3D" id="1.10.260.40">
    <property type="entry name" value="lambda repressor-like DNA-binding domains"/>
    <property type="match status" value="1"/>
</dbReference>
<name>A0A1H5DAV4_9ACTN</name>
<dbReference type="GO" id="GO:0003700">
    <property type="term" value="F:DNA-binding transcription factor activity"/>
    <property type="evidence" value="ECO:0007669"/>
    <property type="project" value="TreeGrafter"/>
</dbReference>
<reference evidence="7" key="1">
    <citation type="submission" date="2016-10" db="EMBL/GenBank/DDBJ databases">
        <authorList>
            <person name="Varghese N."/>
            <person name="Submissions S."/>
        </authorList>
    </citation>
    <scope>NUCLEOTIDE SEQUENCE [LARGE SCALE GENOMIC DNA]</scope>
    <source>
        <strain evidence="7">DSM 45237</strain>
    </source>
</reference>
<dbReference type="SMART" id="SM00354">
    <property type="entry name" value="HTH_LACI"/>
    <property type="match status" value="1"/>
</dbReference>
<dbReference type="RefSeq" id="WP_083289056.1">
    <property type="nucleotide sequence ID" value="NZ_FNUC01000002.1"/>
</dbReference>
<evidence type="ECO:0000259" key="5">
    <source>
        <dbReference type="PROSITE" id="PS50932"/>
    </source>
</evidence>
<dbReference type="PROSITE" id="PS50932">
    <property type="entry name" value="HTH_LACI_2"/>
    <property type="match status" value="1"/>
</dbReference>
<dbReference type="Gene3D" id="3.40.50.2300">
    <property type="match status" value="2"/>
</dbReference>
<dbReference type="OrthoDB" id="9790412at2"/>
<dbReference type="PANTHER" id="PTHR30146:SF148">
    <property type="entry name" value="HTH-TYPE TRANSCRIPTIONAL REPRESSOR PURR-RELATED"/>
    <property type="match status" value="1"/>
</dbReference>
<evidence type="ECO:0000313" key="7">
    <source>
        <dbReference type="Proteomes" id="UP000181980"/>
    </source>
</evidence>
<evidence type="ECO:0000256" key="1">
    <source>
        <dbReference type="ARBA" id="ARBA00022491"/>
    </source>
</evidence>
<accession>A0A1H5DAV4</accession>
<dbReference type="Pfam" id="PF00356">
    <property type="entry name" value="LacI"/>
    <property type="match status" value="1"/>
</dbReference>
<evidence type="ECO:0000256" key="3">
    <source>
        <dbReference type="ARBA" id="ARBA00023125"/>
    </source>
</evidence>
<dbReference type="InterPro" id="IPR000843">
    <property type="entry name" value="HTH_LacI"/>
</dbReference>
<dbReference type="AlphaFoldDB" id="A0A1H5DAV4"/>
<dbReference type="Pfam" id="PF13377">
    <property type="entry name" value="Peripla_BP_3"/>
    <property type="match status" value="1"/>
</dbReference>
<dbReference type="PANTHER" id="PTHR30146">
    <property type="entry name" value="LACI-RELATED TRANSCRIPTIONAL REPRESSOR"/>
    <property type="match status" value="1"/>
</dbReference>
<dbReference type="InterPro" id="IPR028082">
    <property type="entry name" value="Peripla_BP_I"/>
</dbReference>
<evidence type="ECO:0000256" key="2">
    <source>
        <dbReference type="ARBA" id="ARBA00023015"/>
    </source>
</evidence>
<organism evidence="6 7">
    <name type="scientific">Jiangella alba</name>
    <dbReference type="NCBI Taxonomy" id="561176"/>
    <lineage>
        <taxon>Bacteria</taxon>
        <taxon>Bacillati</taxon>
        <taxon>Actinomycetota</taxon>
        <taxon>Actinomycetes</taxon>
        <taxon>Jiangellales</taxon>
        <taxon>Jiangellaceae</taxon>
        <taxon>Jiangella</taxon>
    </lineage>
</organism>
<keyword evidence="7" id="KW-1185">Reference proteome</keyword>
<sequence length="347" mass="37367">MARRPRQRDIARLAGVSQTTVSLTLNGKTAEHGINSETEQKIMAAARQLGYVPNVTARALRGGRNGLIGVHSFEPLFPTSAGSYYAEMMVGIEQQAIGSGQDLVIFTSIHQDEGPATIFHEGRNRLRIADGAIILGFDQHDDELARLAADGFPFVFIGRREQAAALMPYVTADYDAAVRDVVRRLHENGHRDVVYVGVPDHAEPRVERRVAFRAACAELGLTIVDEMLVAPADLDAERLTRVLDAGATAAVGEGVASLERIAQLCAGLGVDIPGRLSVVGLDSIDTATHPWTHFEVPRRAIGARAVTLLLEVLDGRHELTHHERLPCPFEPGATLAPAPESPLASPA</sequence>
<proteinExistence type="predicted"/>
<keyword evidence="3 6" id="KW-0238">DNA-binding</keyword>
<dbReference type="STRING" id="561176.SAMN04488561_0351"/>
<dbReference type="InterPro" id="IPR010982">
    <property type="entry name" value="Lambda_DNA-bd_dom_sf"/>
</dbReference>
<dbReference type="SUPFAM" id="SSF47413">
    <property type="entry name" value="lambda repressor-like DNA-binding domains"/>
    <property type="match status" value="1"/>
</dbReference>
<keyword evidence="2" id="KW-0805">Transcription regulation</keyword>
<dbReference type="InterPro" id="IPR046335">
    <property type="entry name" value="LacI/GalR-like_sensor"/>
</dbReference>
<evidence type="ECO:0000313" key="6">
    <source>
        <dbReference type="EMBL" id="SED75957.1"/>
    </source>
</evidence>
<dbReference type="EMBL" id="FNUC01000002">
    <property type="protein sequence ID" value="SED75957.1"/>
    <property type="molecule type" value="Genomic_DNA"/>
</dbReference>
<feature type="domain" description="HTH lacI-type" evidence="5">
    <location>
        <begin position="5"/>
        <end position="62"/>
    </location>
</feature>
<dbReference type="CDD" id="cd06267">
    <property type="entry name" value="PBP1_LacI_sugar_binding-like"/>
    <property type="match status" value="1"/>
</dbReference>
<evidence type="ECO:0000256" key="4">
    <source>
        <dbReference type="ARBA" id="ARBA00023163"/>
    </source>
</evidence>
<dbReference type="Proteomes" id="UP000181980">
    <property type="component" value="Unassembled WGS sequence"/>
</dbReference>